<keyword evidence="6" id="KW-0808">Transferase</keyword>
<feature type="transmembrane region" description="Helical" evidence="10">
    <location>
        <begin position="12"/>
        <end position="32"/>
    </location>
</feature>
<dbReference type="GO" id="GO:0005886">
    <property type="term" value="C:plasma membrane"/>
    <property type="evidence" value="ECO:0007669"/>
    <property type="project" value="UniProtKB-SubCell"/>
</dbReference>
<keyword evidence="10" id="KW-0472">Membrane</keyword>
<dbReference type="SUPFAM" id="SSF55874">
    <property type="entry name" value="ATPase domain of HSP90 chaperone/DNA topoisomerase II/histidine kinase"/>
    <property type="match status" value="1"/>
</dbReference>
<evidence type="ECO:0000259" key="11">
    <source>
        <dbReference type="PROSITE" id="PS50109"/>
    </source>
</evidence>
<dbReference type="AlphaFoldDB" id="E0USG0"/>
<dbReference type="RefSeq" id="WP_013326879.1">
    <property type="nucleotide sequence ID" value="NC_014506.1"/>
</dbReference>
<evidence type="ECO:0000256" key="6">
    <source>
        <dbReference type="ARBA" id="ARBA00022679"/>
    </source>
</evidence>
<comment type="subcellular location">
    <subcellularLocation>
        <location evidence="2">Cell membrane</location>
        <topology evidence="2">Multi-pass membrane protein</topology>
    </subcellularLocation>
</comment>
<dbReference type="InterPro" id="IPR036890">
    <property type="entry name" value="HATPase_C_sf"/>
</dbReference>
<dbReference type="CDD" id="cd00082">
    <property type="entry name" value="HisKA"/>
    <property type="match status" value="1"/>
</dbReference>
<dbReference type="HOGENOM" id="CLU_000445_89_10_7"/>
<dbReference type="PROSITE" id="PS50109">
    <property type="entry name" value="HIS_KIN"/>
    <property type="match status" value="1"/>
</dbReference>
<dbReference type="SUPFAM" id="SSF47384">
    <property type="entry name" value="Homodimeric domain of signal transducing histidine kinase"/>
    <property type="match status" value="1"/>
</dbReference>
<dbReference type="PANTHER" id="PTHR44936:SF10">
    <property type="entry name" value="SENSOR PROTEIN RSTB"/>
    <property type="match status" value="1"/>
</dbReference>
<gene>
    <name evidence="12" type="ordered locus">Saut_1074</name>
</gene>
<evidence type="ECO:0000256" key="9">
    <source>
        <dbReference type="ARBA" id="ARBA00022840"/>
    </source>
</evidence>
<keyword evidence="13" id="KW-1185">Reference proteome</keyword>
<keyword evidence="10" id="KW-0812">Transmembrane</keyword>
<keyword evidence="8 12" id="KW-0418">Kinase</keyword>
<dbReference type="InterPro" id="IPR050980">
    <property type="entry name" value="2C_sensor_his_kinase"/>
</dbReference>
<dbReference type="Gene3D" id="1.10.287.130">
    <property type="match status" value="1"/>
</dbReference>
<dbReference type="SMART" id="SM00387">
    <property type="entry name" value="HATPase_c"/>
    <property type="match status" value="1"/>
</dbReference>
<evidence type="ECO:0000256" key="1">
    <source>
        <dbReference type="ARBA" id="ARBA00000085"/>
    </source>
</evidence>
<proteinExistence type="predicted"/>
<dbReference type="PANTHER" id="PTHR44936">
    <property type="entry name" value="SENSOR PROTEIN CREC"/>
    <property type="match status" value="1"/>
</dbReference>
<dbReference type="Proteomes" id="UP000007803">
    <property type="component" value="Chromosome"/>
</dbReference>
<reference evidence="13" key="1">
    <citation type="journal article" date="2010" name="Stand. Genomic Sci.">
        <title>Complete genome sequence of Sulfurimonas autotrophica type strain (OK10).</title>
        <authorList>
            <person name="Sikorski J."/>
            <person name="Munk C."/>
            <person name="Lapidus A."/>
            <person name="Djao O."/>
            <person name="Lucas S."/>
            <person name="Glavina Del Rio T."/>
            <person name="Nolan M."/>
            <person name="Tice H."/>
            <person name="Han C."/>
            <person name="Cheng J."/>
            <person name="Tapia R."/>
            <person name="Goodwin L."/>
            <person name="Pitluck S."/>
            <person name="Liolios K."/>
            <person name="Ivanova N."/>
            <person name="Mavromatis K."/>
            <person name="Mikhailova N."/>
            <person name="Pati A."/>
            <person name="Sims D."/>
            <person name="Meincke L."/>
            <person name="Brettin T."/>
            <person name="Detter J."/>
            <person name="Chen A."/>
            <person name="Palaniappan K."/>
            <person name="Land M."/>
            <person name="Hauser L."/>
            <person name="Chang Y."/>
            <person name="Jeffries C."/>
            <person name="Rohde M."/>
            <person name="Lang E."/>
            <person name="Spring S."/>
            <person name="Goker M."/>
            <person name="Woyke T."/>
            <person name="Bristow J."/>
            <person name="Eisen J."/>
            <person name="Markowitz V."/>
            <person name="Hugenholtz P."/>
            <person name="Kyrpides N."/>
            <person name="Klenk H."/>
        </authorList>
    </citation>
    <scope>NUCLEOTIDE SEQUENCE [LARGE SCALE GENOMIC DNA]</scope>
    <source>
        <strain evidence="13">ATCC BAA-671 / DSM 16294 / JCM 11897 / OK10</strain>
    </source>
</reference>
<comment type="catalytic activity">
    <reaction evidence="1">
        <text>ATP + protein L-histidine = ADP + protein N-phospho-L-histidine.</text>
        <dbReference type="EC" id="2.7.13.3"/>
    </reaction>
</comment>
<dbReference type="eggNOG" id="COG2205">
    <property type="taxonomic scope" value="Bacteria"/>
</dbReference>
<dbReference type="EC" id="2.7.13.3" evidence="3"/>
<dbReference type="KEGG" id="sua:Saut_1074"/>
<keyword evidence="7" id="KW-0547">Nucleotide-binding</keyword>
<dbReference type="InterPro" id="IPR003661">
    <property type="entry name" value="HisK_dim/P_dom"/>
</dbReference>
<evidence type="ECO:0000256" key="10">
    <source>
        <dbReference type="SAM" id="Phobius"/>
    </source>
</evidence>
<name>E0USG0_SULAO</name>
<evidence type="ECO:0000256" key="2">
    <source>
        <dbReference type="ARBA" id="ARBA00004651"/>
    </source>
</evidence>
<accession>E0USG0</accession>
<dbReference type="STRING" id="563040.Saut_1074"/>
<evidence type="ECO:0000256" key="7">
    <source>
        <dbReference type="ARBA" id="ARBA00022741"/>
    </source>
</evidence>
<protein>
    <recommendedName>
        <fullName evidence="3">histidine kinase</fullName>
        <ecNumber evidence="3">2.7.13.3</ecNumber>
    </recommendedName>
</protein>
<dbReference type="EMBL" id="CP002205">
    <property type="protein sequence ID" value="ADN09123.1"/>
    <property type="molecule type" value="Genomic_DNA"/>
</dbReference>
<feature type="transmembrane region" description="Helical" evidence="10">
    <location>
        <begin position="123"/>
        <end position="142"/>
    </location>
</feature>
<keyword evidence="5" id="KW-0597">Phosphoprotein</keyword>
<keyword evidence="10" id="KW-1133">Transmembrane helix</keyword>
<sequence>MHHHEKLAFFKFFLVYFISIALLILVAGYFYFEQTKNHFLKEEEFSLIEYARHIKMGNSLDEYSKDYHHSFLHVPKHINIKNFTAGTTEFSKLLPMNRNTKYLKVFKSKKSFDEKLWNLKKKIIAMQFLLLLIFAYISYKLAKSALKPLQESIITLDKFAKDLIHDLNTPVTSIQLNMKLIEKIPQLQNNKALIRLNKSINNISELHENLTILLQEETFQIQNQNICQIVQEVVDVQKALYPNIIFHIQCNTFKAKINTHAMKQILQNIISNACKYNVSNGYIKIYHKNNALYIEDNGKGIKEPAKIFERSYSDENSSGLGLDIVKRLAYAMDIKIVVQKNEPSGTTFILSARPE</sequence>
<dbReference type="InterPro" id="IPR036097">
    <property type="entry name" value="HisK_dim/P_sf"/>
</dbReference>
<keyword evidence="4" id="KW-1003">Cell membrane</keyword>
<evidence type="ECO:0000256" key="3">
    <source>
        <dbReference type="ARBA" id="ARBA00012438"/>
    </source>
</evidence>
<evidence type="ECO:0000313" key="12">
    <source>
        <dbReference type="EMBL" id="ADN09123.1"/>
    </source>
</evidence>
<organism evidence="12 13">
    <name type="scientific">Sulfurimonas autotrophica (strain ATCC BAA-671 / DSM 16294 / JCM 11897 / OK10)</name>
    <dbReference type="NCBI Taxonomy" id="563040"/>
    <lineage>
        <taxon>Bacteria</taxon>
        <taxon>Pseudomonadati</taxon>
        <taxon>Campylobacterota</taxon>
        <taxon>Epsilonproteobacteria</taxon>
        <taxon>Campylobacterales</taxon>
        <taxon>Sulfurimonadaceae</taxon>
        <taxon>Sulfurimonas</taxon>
    </lineage>
</organism>
<dbReference type="InterPro" id="IPR005467">
    <property type="entry name" value="His_kinase_dom"/>
</dbReference>
<evidence type="ECO:0000256" key="8">
    <source>
        <dbReference type="ARBA" id="ARBA00022777"/>
    </source>
</evidence>
<dbReference type="InterPro" id="IPR004358">
    <property type="entry name" value="Sig_transdc_His_kin-like_C"/>
</dbReference>
<evidence type="ECO:0000313" key="13">
    <source>
        <dbReference type="Proteomes" id="UP000007803"/>
    </source>
</evidence>
<feature type="domain" description="Histidine kinase" evidence="11">
    <location>
        <begin position="162"/>
        <end position="355"/>
    </location>
</feature>
<dbReference type="Gene3D" id="3.30.565.10">
    <property type="entry name" value="Histidine kinase-like ATPase, C-terminal domain"/>
    <property type="match status" value="1"/>
</dbReference>
<evidence type="ECO:0000256" key="5">
    <source>
        <dbReference type="ARBA" id="ARBA00022553"/>
    </source>
</evidence>
<keyword evidence="9" id="KW-0067">ATP-binding</keyword>
<dbReference type="InterPro" id="IPR003594">
    <property type="entry name" value="HATPase_dom"/>
</dbReference>
<evidence type="ECO:0000256" key="4">
    <source>
        <dbReference type="ARBA" id="ARBA00022475"/>
    </source>
</evidence>
<dbReference type="PRINTS" id="PR00344">
    <property type="entry name" value="BCTRLSENSOR"/>
</dbReference>
<dbReference type="Pfam" id="PF02518">
    <property type="entry name" value="HATPase_c"/>
    <property type="match status" value="1"/>
</dbReference>
<dbReference type="GO" id="GO:0000155">
    <property type="term" value="F:phosphorelay sensor kinase activity"/>
    <property type="evidence" value="ECO:0007669"/>
    <property type="project" value="InterPro"/>
</dbReference>
<dbReference type="GO" id="GO:0005524">
    <property type="term" value="F:ATP binding"/>
    <property type="evidence" value="ECO:0007669"/>
    <property type="project" value="UniProtKB-KW"/>
</dbReference>